<dbReference type="OrthoDB" id="384721at2"/>
<dbReference type="RefSeq" id="WP_136576662.1">
    <property type="nucleotide sequence ID" value="NZ_STFF01000002.1"/>
</dbReference>
<dbReference type="AlphaFoldDB" id="A0A4V4H1C8"/>
<protein>
    <submittedName>
        <fullName evidence="2">Glycerophosphodiester phosphodiesterase</fullName>
    </submittedName>
</protein>
<dbReference type="EMBL" id="STFF01000002">
    <property type="protein sequence ID" value="THU39906.1"/>
    <property type="molecule type" value="Genomic_DNA"/>
</dbReference>
<dbReference type="Gene3D" id="3.20.20.190">
    <property type="entry name" value="Phosphatidylinositol (PI) phosphodiesterase"/>
    <property type="match status" value="1"/>
</dbReference>
<dbReference type="PANTHER" id="PTHR46211">
    <property type="entry name" value="GLYCEROPHOSPHORYL DIESTER PHOSPHODIESTERASE"/>
    <property type="match status" value="1"/>
</dbReference>
<comment type="caution">
    <text evidence="2">The sequence shown here is derived from an EMBL/GenBank/DDBJ whole genome shotgun (WGS) entry which is preliminary data.</text>
</comment>
<gene>
    <name evidence="2" type="ORF">FAM09_08405</name>
</gene>
<dbReference type="Pfam" id="PF03009">
    <property type="entry name" value="GDPD"/>
    <property type="match status" value="1"/>
</dbReference>
<evidence type="ECO:0000259" key="1">
    <source>
        <dbReference type="PROSITE" id="PS51704"/>
    </source>
</evidence>
<dbReference type="CDD" id="cd08567">
    <property type="entry name" value="GDPD_SpGDE_like"/>
    <property type="match status" value="1"/>
</dbReference>
<evidence type="ECO:0000313" key="3">
    <source>
        <dbReference type="Proteomes" id="UP000306918"/>
    </source>
</evidence>
<proteinExistence type="predicted"/>
<feature type="domain" description="GP-PDE" evidence="1">
    <location>
        <begin position="34"/>
        <end position="302"/>
    </location>
</feature>
<evidence type="ECO:0000313" key="2">
    <source>
        <dbReference type="EMBL" id="THU39906.1"/>
    </source>
</evidence>
<keyword evidence="3" id="KW-1185">Reference proteome</keyword>
<accession>A0A4V4H1C8</accession>
<dbReference type="PROSITE" id="PS51257">
    <property type="entry name" value="PROKAR_LIPOPROTEIN"/>
    <property type="match status" value="1"/>
</dbReference>
<dbReference type="GO" id="GO:0006629">
    <property type="term" value="P:lipid metabolic process"/>
    <property type="evidence" value="ECO:0007669"/>
    <property type="project" value="InterPro"/>
</dbReference>
<sequence>MIKFREVTELLLLVALIFACHASKKVSDPLLPAFDIEGHRGCRGLMPENTIPAMMKALELGVTTLEMDAVITKDKQVILSHEPFFNHEITTGPDGKYITEQDERKLNIYHMTYAQTQAYDVGLKPHPRFPNQRRLKATKPLLREVIDNVEAYHKLNGGRSVFYNIETKCQPATDNNYHPAPEEFVNTLMKVVNGARISNRVIIQSFDFRTLQALHKKYPIIKTAALIEDYDKRPLEEHLKALGFMPTIYSPAYSLVTKELVEKCHERLIKVIPWTVNDKAGIDKLKALGVDGIITDYPDLLK</sequence>
<dbReference type="PROSITE" id="PS51704">
    <property type="entry name" value="GP_PDE"/>
    <property type="match status" value="1"/>
</dbReference>
<dbReference type="Proteomes" id="UP000306918">
    <property type="component" value="Unassembled WGS sequence"/>
</dbReference>
<reference evidence="2 3" key="1">
    <citation type="submission" date="2019-04" db="EMBL/GenBank/DDBJ databases">
        <title>Niastella caeni sp. nov., isolated from activated sludge.</title>
        <authorList>
            <person name="Sheng M."/>
        </authorList>
    </citation>
    <scope>NUCLEOTIDE SEQUENCE [LARGE SCALE GENOMIC DNA]</scope>
    <source>
        <strain evidence="2 3">HX-2-15</strain>
    </source>
</reference>
<organism evidence="2 3">
    <name type="scientific">Niastella caeni</name>
    <dbReference type="NCBI Taxonomy" id="2569763"/>
    <lineage>
        <taxon>Bacteria</taxon>
        <taxon>Pseudomonadati</taxon>
        <taxon>Bacteroidota</taxon>
        <taxon>Chitinophagia</taxon>
        <taxon>Chitinophagales</taxon>
        <taxon>Chitinophagaceae</taxon>
        <taxon>Niastella</taxon>
    </lineage>
</organism>
<dbReference type="PANTHER" id="PTHR46211:SF14">
    <property type="entry name" value="GLYCEROPHOSPHODIESTER PHOSPHODIESTERASE"/>
    <property type="match status" value="1"/>
</dbReference>
<dbReference type="SUPFAM" id="SSF51695">
    <property type="entry name" value="PLC-like phosphodiesterases"/>
    <property type="match status" value="1"/>
</dbReference>
<name>A0A4V4H1C8_9BACT</name>
<dbReference type="GO" id="GO:0008081">
    <property type="term" value="F:phosphoric diester hydrolase activity"/>
    <property type="evidence" value="ECO:0007669"/>
    <property type="project" value="InterPro"/>
</dbReference>
<dbReference type="InterPro" id="IPR030395">
    <property type="entry name" value="GP_PDE_dom"/>
</dbReference>
<dbReference type="InterPro" id="IPR017946">
    <property type="entry name" value="PLC-like_Pdiesterase_TIM-brl"/>
</dbReference>